<sequence>MLKQFCHAVHVCLAQHIVNISAILSEMIDFFSKYPYPEGKRKSG</sequence>
<evidence type="ECO:0000313" key="1">
    <source>
        <dbReference type="EMBL" id="EEG34328.1"/>
    </source>
</evidence>
<dbReference type="Proteomes" id="UP000004457">
    <property type="component" value="Unassembled WGS sequence"/>
</dbReference>
<gene>
    <name evidence="1" type="ORF">NEIFLAOT_00492</name>
</gene>
<name>C0EKP4_NEIFL</name>
<protein>
    <submittedName>
        <fullName evidence="1">Uncharacterized protein</fullName>
    </submittedName>
</protein>
<proteinExistence type="predicted"/>
<accession>C0EKP4</accession>
<reference evidence="1 2" key="1">
    <citation type="submission" date="2009-01" db="EMBL/GenBank/DDBJ databases">
        <authorList>
            <person name="Fulton L."/>
            <person name="Clifton S."/>
            <person name="Chinwalla A.T."/>
            <person name="Mitreva M."/>
            <person name="Sodergren E."/>
            <person name="Weinstock G."/>
            <person name="Clifton S."/>
            <person name="Dooling D.J."/>
            <person name="Fulton B."/>
            <person name="Minx P."/>
            <person name="Pepin K.H."/>
            <person name="Johnson M."/>
            <person name="Bhonagiri V."/>
            <person name="Nash W.E."/>
            <person name="Mardis E.R."/>
            <person name="Wilson R.K."/>
        </authorList>
    </citation>
    <scope>NUCLEOTIDE SEQUENCE [LARGE SCALE GENOMIC DNA]</scope>
    <source>
        <strain evidence="1 2">NRL30031/H210</strain>
    </source>
</reference>
<comment type="caution">
    <text evidence="1">The sequence shown here is derived from an EMBL/GenBank/DDBJ whole genome shotgun (WGS) entry which is preliminary data.</text>
</comment>
<organism evidence="1 2">
    <name type="scientific">Neisseria flavescens NRL30031/H210</name>
    <dbReference type="NCBI Taxonomy" id="546264"/>
    <lineage>
        <taxon>Bacteria</taxon>
        <taxon>Pseudomonadati</taxon>
        <taxon>Pseudomonadota</taxon>
        <taxon>Betaproteobacteria</taxon>
        <taxon>Neisseriales</taxon>
        <taxon>Neisseriaceae</taxon>
        <taxon>Neisseria</taxon>
    </lineage>
</organism>
<dbReference type="EMBL" id="ACEN01000012">
    <property type="protein sequence ID" value="EEG34328.1"/>
    <property type="molecule type" value="Genomic_DNA"/>
</dbReference>
<evidence type="ECO:0000313" key="2">
    <source>
        <dbReference type="Proteomes" id="UP000004457"/>
    </source>
</evidence>
<keyword evidence="2" id="KW-1185">Reference proteome</keyword>
<dbReference type="AlphaFoldDB" id="C0EKP4"/>